<dbReference type="RefSeq" id="XP_033458496.1">
    <property type="nucleotide sequence ID" value="XM_033599932.1"/>
</dbReference>
<organism evidence="4">
    <name type="scientific">Dissoconium aciculare CBS 342.82</name>
    <dbReference type="NCBI Taxonomy" id="1314786"/>
    <lineage>
        <taxon>Eukaryota</taxon>
        <taxon>Fungi</taxon>
        <taxon>Dikarya</taxon>
        <taxon>Ascomycota</taxon>
        <taxon>Pezizomycotina</taxon>
        <taxon>Dothideomycetes</taxon>
        <taxon>Dothideomycetidae</taxon>
        <taxon>Mycosphaerellales</taxon>
        <taxon>Dissoconiaceae</taxon>
        <taxon>Dissoconium</taxon>
    </lineage>
</organism>
<name>A0A6J3M099_9PEZI</name>
<dbReference type="GeneID" id="54357731"/>
<feature type="coiled-coil region" evidence="1">
    <location>
        <begin position="776"/>
        <end position="824"/>
    </location>
</feature>
<dbReference type="GO" id="GO:0051726">
    <property type="term" value="P:regulation of cell cycle"/>
    <property type="evidence" value="ECO:0007669"/>
    <property type="project" value="TreeGrafter"/>
</dbReference>
<evidence type="ECO:0000313" key="4">
    <source>
        <dbReference type="RefSeq" id="XP_033458496.1"/>
    </source>
</evidence>
<dbReference type="Proteomes" id="UP000504637">
    <property type="component" value="Unplaced"/>
</dbReference>
<sequence length="1051" mass="118189">MSVNVRSIKDVTKALQAYFVTPKALPSLPIECRRMLQTFIDENQDKLDEDITTKANQELKRFWERNVADIPRKTAAFAGVLRELRSAITIDENVLEWYVYVMKPVVGESGHRKPAIEDAQEFLSSVMIYEEDADNAKERADLSTRLWNDLTTIYLQRTKGLSDEDAFVAPENAQVAQQVELILLAYGRKMPERFFNAIAELVVNPESRIQGLALLSSFLRTQTPHLYRVLGTPLVDHLLKCLMNDTSTTVLSMALTSLIMLLPHIPASLASNLPRLFLIYSRLLCWEKFSPLSTESQRELVTDDRIADSDEDERDDIGVDPNWRKFRSKPGLVEATTPEVMTLFTYLYGLYPLNFMSYIRKPRKYLKNVDFPGADDFDLDQTVIRSRSDQFRQVHILHPNFYNLTIDEELADPKWPKMEPADVVADCHGFCMNLRSPHTHMTPGPPPNARLPDLPPISDRIQGTLSPTMSHTSLRSFNSWKDTATAISGDAGTGAQSVLSDNDVSVEPLRLRAKSDVSIVKSGPTIDDFPPVPAMRADGPPPATNLAFLQRELTLLRNELNFERWHKAQYSQHIGQLMRKNVKDATVEAETLNLINANRTLKQQLEQVHNAREATLKDSALTRKQVNNLEANMAERLQKLKKEQEVWTADADELRRLRAEMKQYRDLLSAAEARELDQTHRVEIMKRDMESWEKLNNDLQEAKGKVRELQYKEFDYDTAKREVELLTSEKQNLHMRLQRHEQERDRMRKIHSDRIAELEAQAFSAQNPRRGSTFPGSDAQAAIAEANNKLAQLKKAHSRLLDKYTDLELEYSSVKSQLDELQGIDTHSMYPSVSRRNSIAVDSTMSGALLEKYPGKTPIGILESVYDISSDDNAGPDALAKYTSTSDPTSRRAPHHHGPGSGGGAAVPGPSTTNLLPASPPRSETTATPHQAPTKSGSINGGLSWKPSLTPQHHQQRHERIDSTTSSSRDSSSPFGGFNQTKPLTADERSMTDYDRSTDGRGFGLAAVGSANDHRRSAAVPPPPKIKPQSEVRVYGRGTFEIAPPLFESSL</sequence>
<keyword evidence="1" id="KW-0175">Coiled coil</keyword>
<dbReference type="AlphaFoldDB" id="A0A6J3M099"/>
<proteinExistence type="predicted"/>
<dbReference type="Pfam" id="PF04388">
    <property type="entry name" value="Hamartin"/>
    <property type="match status" value="1"/>
</dbReference>
<feature type="compositionally biased region" description="Low complexity" evidence="2">
    <location>
        <begin position="963"/>
        <end position="973"/>
    </location>
</feature>
<reference evidence="4" key="3">
    <citation type="submission" date="2025-08" db="UniProtKB">
        <authorList>
            <consortium name="RefSeq"/>
        </authorList>
    </citation>
    <scope>IDENTIFICATION</scope>
    <source>
        <strain evidence="4">CBS 342.82</strain>
    </source>
</reference>
<evidence type="ECO:0000256" key="1">
    <source>
        <dbReference type="SAM" id="Coils"/>
    </source>
</evidence>
<dbReference type="GO" id="GO:0032007">
    <property type="term" value="P:negative regulation of TOR signaling"/>
    <property type="evidence" value="ECO:0007669"/>
    <property type="project" value="TreeGrafter"/>
</dbReference>
<feature type="coiled-coil region" evidence="1">
    <location>
        <begin position="594"/>
        <end position="750"/>
    </location>
</feature>
<evidence type="ECO:0000313" key="3">
    <source>
        <dbReference type="Proteomes" id="UP000504637"/>
    </source>
</evidence>
<feature type="compositionally biased region" description="Polar residues" evidence="2">
    <location>
        <begin position="912"/>
        <end position="938"/>
    </location>
</feature>
<feature type="region of interest" description="Disordered" evidence="2">
    <location>
        <begin position="877"/>
        <end position="1030"/>
    </location>
</feature>
<evidence type="ECO:0008006" key="5">
    <source>
        <dbReference type="Google" id="ProtNLM"/>
    </source>
</evidence>
<dbReference type="InterPro" id="IPR016024">
    <property type="entry name" value="ARM-type_fold"/>
</dbReference>
<dbReference type="OrthoDB" id="6022054at2759"/>
<dbReference type="SUPFAM" id="SSF48371">
    <property type="entry name" value="ARM repeat"/>
    <property type="match status" value="1"/>
</dbReference>
<protein>
    <recommendedName>
        <fullName evidence="5">Hamartin</fullName>
    </recommendedName>
</protein>
<keyword evidence="3" id="KW-1185">Reference proteome</keyword>
<gene>
    <name evidence="4" type="ORF">K489DRAFT_248534</name>
</gene>
<dbReference type="PANTHER" id="PTHR15154:SF2">
    <property type="entry name" value="HAMARTIN"/>
    <property type="match status" value="1"/>
</dbReference>
<evidence type="ECO:0000256" key="2">
    <source>
        <dbReference type="SAM" id="MobiDB-lite"/>
    </source>
</evidence>
<dbReference type="InterPro" id="IPR007483">
    <property type="entry name" value="Hamartin"/>
</dbReference>
<reference evidence="4" key="1">
    <citation type="submission" date="2020-01" db="EMBL/GenBank/DDBJ databases">
        <authorList>
            <consortium name="DOE Joint Genome Institute"/>
            <person name="Haridas S."/>
            <person name="Albert R."/>
            <person name="Binder M."/>
            <person name="Bloem J."/>
            <person name="Labutti K."/>
            <person name="Salamov A."/>
            <person name="Andreopoulos B."/>
            <person name="Baker S.E."/>
            <person name="Barry K."/>
            <person name="Bills G."/>
            <person name="Bluhm B.H."/>
            <person name="Cannon C."/>
            <person name="Castanera R."/>
            <person name="Culley D.E."/>
            <person name="Daum C."/>
            <person name="Ezra D."/>
            <person name="Gonzalez J.B."/>
            <person name="Henrissat B."/>
            <person name="Kuo A."/>
            <person name="Liang C."/>
            <person name="Lipzen A."/>
            <person name="Lutzoni F."/>
            <person name="Magnuson J."/>
            <person name="Mondo S."/>
            <person name="Nolan M."/>
            <person name="Ohm R."/>
            <person name="Pangilinan J."/>
            <person name="Park H.-J."/>
            <person name="Ramirez L."/>
            <person name="Alfaro M."/>
            <person name="Sun H."/>
            <person name="Tritt A."/>
            <person name="Yoshinaga Y."/>
            <person name="Zwiers L.-H."/>
            <person name="Turgeon B.G."/>
            <person name="Goodwin S.B."/>
            <person name="Spatafora J.W."/>
            <person name="Crous P.W."/>
            <person name="Grigoriev I.V."/>
        </authorList>
    </citation>
    <scope>NUCLEOTIDE SEQUENCE</scope>
    <source>
        <strain evidence="4">CBS 342.82</strain>
    </source>
</reference>
<dbReference type="PANTHER" id="PTHR15154">
    <property type="entry name" value="HAMARTIN"/>
    <property type="match status" value="1"/>
</dbReference>
<dbReference type="GO" id="GO:0033596">
    <property type="term" value="C:TSC1-TSC2 complex"/>
    <property type="evidence" value="ECO:0007669"/>
    <property type="project" value="TreeGrafter"/>
</dbReference>
<feature type="compositionally biased region" description="Basic and acidic residues" evidence="2">
    <location>
        <begin position="985"/>
        <end position="999"/>
    </location>
</feature>
<reference evidence="4" key="2">
    <citation type="submission" date="2020-04" db="EMBL/GenBank/DDBJ databases">
        <authorList>
            <consortium name="NCBI Genome Project"/>
        </authorList>
    </citation>
    <scope>NUCLEOTIDE SEQUENCE</scope>
    <source>
        <strain evidence="4">CBS 342.82</strain>
    </source>
</reference>
<accession>A0A6J3M099</accession>